<feature type="transmembrane region" description="Helical" evidence="2">
    <location>
        <begin position="133"/>
        <end position="154"/>
    </location>
</feature>
<organism evidence="3 4">
    <name type="scientific">Pholiota conissans</name>
    <dbReference type="NCBI Taxonomy" id="109636"/>
    <lineage>
        <taxon>Eukaryota</taxon>
        <taxon>Fungi</taxon>
        <taxon>Dikarya</taxon>
        <taxon>Basidiomycota</taxon>
        <taxon>Agaricomycotina</taxon>
        <taxon>Agaricomycetes</taxon>
        <taxon>Agaricomycetidae</taxon>
        <taxon>Agaricales</taxon>
        <taxon>Agaricineae</taxon>
        <taxon>Strophariaceae</taxon>
        <taxon>Pholiota</taxon>
    </lineage>
</organism>
<keyword evidence="4" id="KW-1185">Reference proteome</keyword>
<dbReference type="AlphaFoldDB" id="A0A9P5ZFL1"/>
<reference evidence="3" key="1">
    <citation type="submission" date="2020-11" db="EMBL/GenBank/DDBJ databases">
        <authorList>
            <consortium name="DOE Joint Genome Institute"/>
            <person name="Ahrendt S."/>
            <person name="Riley R."/>
            <person name="Andreopoulos W."/>
            <person name="Labutti K."/>
            <person name="Pangilinan J."/>
            <person name="Ruiz-Duenas F.J."/>
            <person name="Barrasa J.M."/>
            <person name="Sanchez-Garcia M."/>
            <person name="Camarero S."/>
            <person name="Miyauchi S."/>
            <person name="Serrano A."/>
            <person name="Linde D."/>
            <person name="Babiker R."/>
            <person name="Drula E."/>
            <person name="Ayuso-Fernandez I."/>
            <person name="Pacheco R."/>
            <person name="Padilla G."/>
            <person name="Ferreira P."/>
            <person name="Barriuso J."/>
            <person name="Kellner H."/>
            <person name="Castanera R."/>
            <person name="Alfaro M."/>
            <person name="Ramirez L."/>
            <person name="Pisabarro A.G."/>
            <person name="Kuo A."/>
            <person name="Tritt A."/>
            <person name="Lipzen A."/>
            <person name="He G."/>
            <person name="Yan M."/>
            <person name="Ng V."/>
            <person name="Cullen D."/>
            <person name="Martin F."/>
            <person name="Rosso M.-N."/>
            <person name="Henrissat B."/>
            <person name="Hibbett D."/>
            <person name="Martinez A.T."/>
            <person name="Grigoriev I.V."/>
        </authorList>
    </citation>
    <scope>NUCLEOTIDE SEQUENCE</scope>
    <source>
        <strain evidence="3">CIRM-BRFM 674</strain>
    </source>
</reference>
<comment type="caution">
    <text evidence="3">The sequence shown here is derived from an EMBL/GenBank/DDBJ whole genome shotgun (WGS) entry which is preliminary data.</text>
</comment>
<accession>A0A9P5ZFL1</accession>
<evidence type="ECO:0000313" key="3">
    <source>
        <dbReference type="EMBL" id="KAF9486208.1"/>
    </source>
</evidence>
<dbReference type="EMBL" id="MU155131">
    <property type="protein sequence ID" value="KAF9486208.1"/>
    <property type="molecule type" value="Genomic_DNA"/>
</dbReference>
<feature type="transmembrane region" description="Helical" evidence="2">
    <location>
        <begin position="103"/>
        <end position="121"/>
    </location>
</feature>
<feature type="transmembrane region" description="Helical" evidence="2">
    <location>
        <begin position="289"/>
        <end position="309"/>
    </location>
</feature>
<evidence type="ECO:0000256" key="2">
    <source>
        <dbReference type="SAM" id="Phobius"/>
    </source>
</evidence>
<protein>
    <submittedName>
        <fullName evidence="3">Uncharacterized protein</fullName>
    </submittedName>
</protein>
<dbReference type="OrthoDB" id="3032159at2759"/>
<name>A0A9P5ZFL1_9AGAR</name>
<evidence type="ECO:0000313" key="4">
    <source>
        <dbReference type="Proteomes" id="UP000807469"/>
    </source>
</evidence>
<keyword evidence="2" id="KW-0472">Membrane</keyword>
<keyword evidence="2" id="KW-0812">Transmembrane</keyword>
<evidence type="ECO:0000256" key="1">
    <source>
        <dbReference type="SAM" id="MobiDB-lite"/>
    </source>
</evidence>
<keyword evidence="2" id="KW-1133">Transmembrane helix</keyword>
<sequence>MAQAPSPPQANNADPGRAGLLSPLRLIQYQLEAFEGLPARPNTISLRRRRNAAPDPETTPAIPLQNMNGTAPSLDEDSESDEETARLADAQQRLSVILTVNRVCRVITITILGLWGGWSIMPAETKAPASAAWVAYICVITDWVVLSTVLDCTFPKSMDWYFRKWPEWRFLARENIPPVSLAGYSILNISVGLGITAFKYAQQNDQLVLTRTDVVNGSIIFVALYVLSCVKSGPERPGAWFFHTDYSSHIFYGVKSGYSFTTWWWICFRIHGIVKILRNRDRPEMAVQFRILTAGLAMELFLLIWFWPFELPTSDSCSQPPAPSFNPSGVPDARAFCLPATGEGSWA</sequence>
<feature type="region of interest" description="Disordered" evidence="1">
    <location>
        <begin position="45"/>
        <end position="83"/>
    </location>
</feature>
<gene>
    <name evidence="3" type="ORF">BDN70DRAFT_926911</name>
</gene>
<dbReference type="Proteomes" id="UP000807469">
    <property type="component" value="Unassembled WGS sequence"/>
</dbReference>
<feature type="transmembrane region" description="Helical" evidence="2">
    <location>
        <begin position="250"/>
        <end position="268"/>
    </location>
</feature>
<proteinExistence type="predicted"/>